<name>A0ABN7B5J2_9HEMI</name>
<protein>
    <recommendedName>
        <fullName evidence="4">Trichohyalin-plectin-homology domain-containing protein</fullName>
    </recommendedName>
</protein>
<dbReference type="EMBL" id="AP028917">
    <property type="protein sequence ID" value="BES98445.1"/>
    <property type="molecule type" value="Genomic_DNA"/>
</dbReference>
<accession>A0ABN7B5J2</accession>
<keyword evidence="3" id="KW-1185">Reference proteome</keyword>
<keyword evidence="1" id="KW-0175">Coiled coil</keyword>
<feature type="coiled-coil region" evidence="1">
    <location>
        <begin position="185"/>
        <end position="238"/>
    </location>
</feature>
<gene>
    <name evidence="2" type="ORF">NTJ_11259</name>
</gene>
<proteinExistence type="predicted"/>
<evidence type="ECO:0008006" key="4">
    <source>
        <dbReference type="Google" id="ProtNLM"/>
    </source>
</evidence>
<sequence length="518" mass="61285">MPMEKVNKVFGFGGDRFVVGPQNEIGYIAKKPGHGAAIELILLKREQNREKERKRALMKADSRRTLQKNDAEEKWALMDMRTAMDRIVNLGLQKAEEELSEKRNRLKINLLEEEAALMFEYTDEAQKANDKILTRNKEKVEGILSRKILSDKAFNEAIKEKIALNKSETYAERIRVQNLKNAVEANLAQIRANEYIKTIDKEEEQLWEKLDRDRVETIANEMRAVTELQRERQKMYKESLDKQVESNGIFRANKNLTDEFENEILEKWQDEKAKTLKEQSEQMEQRRRHHFEDCKKQKDNIQSLRLKNVTGDLEFEEILVKDVHQKFLNDSAKQVSQKQQLKQELMSFQSSVQKYKQTDKKADDDFSKFVAEEANRLRAEENLSFRSGKNARKTRLAEMITENKRLAAEKLERESVTKEMDKVYHEFRIRETEILNKVDEMLQFEYRKNYETAPTNLANSEYSNSLKLRRRLDENEYDRKIASETAEMEATVRDKLAKRIDDFSAKHPFYEKLRKCEI</sequence>
<dbReference type="Proteomes" id="UP001307889">
    <property type="component" value="Chromosome 9"/>
</dbReference>
<evidence type="ECO:0000313" key="3">
    <source>
        <dbReference type="Proteomes" id="UP001307889"/>
    </source>
</evidence>
<reference evidence="2 3" key="1">
    <citation type="submission" date="2023-09" db="EMBL/GenBank/DDBJ databases">
        <title>Nesidiocoris tenuis whole genome shotgun sequence.</title>
        <authorList>
            <person name="Shibata T."/>
            <person name="Shimoda M."/>
            <person name="Kobayashi T."/>
            <person name="Uehara T."/>
        </authorList>
    </citation>
    <scope>NUCLEOTIDE SEQUENCE [LARGE SCALE GENOMIC DNA]</scope>
    <source>
        <strain evidence="2 3">Japan</strain>
    </source>
</reference>
<organism evidence="2 3">
    <name type="scientific">Nesidiocoris tenuis</name>
    <dbReference type="NCBI Taxonomy" id="355587"/>
    <lineage>
        <taxon>Eukaryota</taxon>
        <taxon>Metazoa</taxon>
        <taxon>Ecdysozoa</taxon>
        <taxon>Arthropoda</taxon>
        <taxon>Hexapoda</taxon>
        <taxon>Insecta</taxon>
        <taxon>Pterygota</taxon>
        <taxon>Neoptera</taxon>
        <taxon>Paraneoptera</taxon>
        <taxon>Hemiptera</taxon>
        <taxon>Heteroptera</taxon>
        <taxon>Panheteroptera</taxon>
        <taxon>Cimicomorpha</taxon>
        <taxon>Miridae</taxon>
        <taxon>Dicyphina</taxon>
        <taxon>Nesidiocoris</taxon>
    </lineage>
</organism>
<evidence type="ECO:0000313" key="2">
    <source>
        <dbReference type="EMBL" id="BES98445.1"/>
    </source>
</evidence>
<evidence type="ECO:0000256" key="1">
    <source>
        <dbReference type="SAM" id="Coils"/>
    </source>
</evidence>